<protein>
    <submittedName>
        <fullName evidence="1">Uncharacterized protein</fullName>
    </submittedName>
</protein>
<comment type="caution">
    <text evidence="1">The sequence shown here is derived from an EMBL/GenBank/DDBJ whole genome shotgun (WGS) entry which is preliminary data.</text>
</comment>
<name>A0ABT2I103_9SPHN</name>
<dbReference type="RefSeq" id="WP_260043637.1">
    <property type="nucleotide sequence ID" value="NZ_JANZXA010000001.1"/>
</dbReference>
<accession>A0ABT2I103</accession>
<reference evidence="1" key="1">
    <citation type="submission" date="2022-09" db="EMBL/GenBank/DDBJ databases">
        <title>Novosphingobium sp. Nov., a polycyclic aromatic hydrocarbon-degrading bacterium isolated form mangrove sediments in HongKong.</title>
        <authorList>
            <person name="Hu Z."/>
        </authorList>
    </citation>
    <scope>NUCLEOTIDE SEQUENCE</scope>
    <source>
        <strain evidence="1">HK4-1</strain>
    </source>
</reference>
<gene>
    <name evidence="1" type="ORF">NZK81_02860</name>
</gene>
<keyword evidence="2" id="KW-1185">Reference proteome</keyword>
<evidence type="ECO:0000313" key="1">
    <source>
        <dbReference type="EMBL" id="MCT2398481.1"/>
    </source>
</evidence>
<organism evidence="1 2">
    <name type="scientific">Novosphingobium mangrovi</name>
    <name type="common">ex Huang et al. 2023</name>
    <dbReference type="NCBI Taxonomy" id="2976432"/>
    <lineage>
        <taxon>Bacteria</taxon>
        <taxon>Pseudomonadati</taxon>
        <taxon>Pseudomonadota</taxon>
        <taxon>Alphaproteobacteria</taxon>
        <taxon>Sphingomonadales</taxon>
        <taxon>Sphingomonadaceae</taxon>
        <taxon>Novosphingobium</taxon>
    </lineage>
</organism>
<dbReference type="Proteomes" id="UP001165583">
    <property type="component" value="Unassembled WGS sequence"/>
</dbReference>
<evidence type="ECO:0000313" key="2">
    <source>
        <dbReference type="Proteomes" id="UP001165583"/>
    </source>
</evidence>
<dbReference type="EMBL" id="JANZXA010000001">
    <property type="protein sequence ID" value="MCT2398481.1"/>
    <property type="molecule type" value="Genomic_DNA"/>
</dbReference>
<sequence length="137" mass="14679">MLSHTRAIVAAAAFAFITGKNVAGIFDHAAGQDRRIAAECRGSRVQGFDGDRGVKFGGTLPEIYDAGDRTFVSFEADGMKARGYDRGTSTHFEVHVTDGLVQLYDHGESAWFAYDIQDAEADRSFHRGSSSGVDGAG</sequence>
<proteinExistence type="predicted"/>